<keyword evidence="4 5" id="KW-0378">Hydrolase</keyword>
<reference evidence="7 8" key="1">
    <citation type="submission" date="2017-07" db="EMBL/GenBank/DDBJ databases">
        <title>Isolation and whole genome analysis of endospore-forming bacteria from heroin.</title>
        <authorList>
            <person name="Kalinowski J."/>
            <person name="Ahrens B."/>
            <person name="Al-Dilaimi A."/>
            <person name="Winkler A."/>
            <person name="Wibberg D."/>
            <person name="Schleenbecker U."/>
            <person name="Ruckert C."/>
            <person name="Wolfel R."/>
            <person name="Grass G."/>
        </authorList>
    </citation>
    <scope>NUCLEOTIDE SEQUENCE [LARGE SCALE GENOMIC DNA]</scope>
    <source>
        <strain evidence="7 8">7523-2</strain>
    </source>
</reference>
<dbReference type="GO" id="GO:0000166">
    <property type="term" value="F:nucleotide binding"/>
    <property type="evidence" value="ECO:0007669"/>
    <property type="project" value="UniProtKB-KW"/>
</dbReference>
<feature type="binding site" evidence="5">
    <location>
        <position position="8"/>
    </location>
    <ligand>
        <name>a divalent metal cation</name>
        <dbReference type="ChEBI" id="CHEBI:60240"/>
    </ligand>
</feature>
<sequence length="266" mass="29922">MKFLVTNDDGIFAPGVQALIETLQHFGDVLVVCPDQERSAISHSITLRQPIKATPVSIFGQTVPAYAVNGTTADCVKLGLEVLCDAKPDFVFSGMNIGPNLGRDLFYSGTMAGAAESVLHHVPAVAVSINKLDEPIKLHYPKELFYSVLEVLFQRKWKPGLFLNINLPYLQKSFVKGFAVVPMDLAVTRYRYVGLNDPHGNVYYWLKDHLNQLKQEELAEESDYAKLREGYITITPIEHKRVNKKEIQRIERLFVQPQEHTGGIIQ</sequence>
<name>A0A268RVF0_SHOCL</name>
<keyword evidence="5" id="KW-0547">Nucleotide-binding</keyword>
<evidence type="ECO:0000256" key="4">
    <source>
        <dbReference type="ARBA" id="ARBA00022801"/>
    </source>
</evidence>
<proteinExistence type="inferred from homology"/>
<dbReference type="InterPro" id="IPR030048">
    <property type="entry name" value="SurE"/>
</dbReference>
<organism evidence="7 8">
    <name type="scientific">Shouchella clausii</name>
    <name type="common">Alkalihalobacillus clausii</name>
    <dbReference type="NCBI Taxonomy" id="79880"/>
    <lineage>
        <taxon>Bacteria</taxon>
        <taxon>Bacillati</taxon>
        <taxon>Bacillota</taxon>
        <taxon>Bacilli</taxon>
        <taxon>Bacillales</taxon>
        <taxon>Bacillaceae</taxon>
        <taxon>Shouchella</taxon>
    </lineage>
</organism>
<accession>A0A268RVF0</accession>
<evidence type="ECO:0000256" key="5">
    <source>
        <dbReference type="HAMAP-Rule" id="MF_00060"/>
    </source>
</evidence>
<evidence type="ECO:0000256" key="1">
    <source>
        <dbReference type="ARBA" id="ARBA00000815"/>
    </source>
</evidence>
<dbReference type="GO" id="GO:0008253">
    <property type="term" value="F:5'-nucleotidase activity"/>
    <property type="evidence" value="ECO:0007669"/>
    <property type="project" value="UniProtKB-UniRule"/>
</dbReference>
<dbReference type="RefSeq" id="WP_095239469.1">
    <property type="nucleotide sequence ID" value="NZ_NPBS01000119.1"/>
</dbReference>
<comment type="subcellular location">
    <subcellularLocation>
        <location evidence="5">Cytoplasm</location>
    </subcellularLocation>
</comment>
<dbReference type="PANTHER" id="PTHR30457">
    <property type="entry name" value="5'-NUCLEOTIDASE SURE"/>
    <property type="match status" value="1"/>
</dbReference>
<evidence type="ECO:0000256" key="3">
    <source>
        <dbReference type="ARBA" id="ARBA00022723"/>
    </source>
</evidence>
<feature type="binding site" evidence="5">
    <location>
        <position position="96"/>
    </location>
    <ligand>
        <name>a divalent metal cation</name>
        <dbReference type="ChEBI" id="CHEBI:60240"/>
    </ligand>
</feature>
<feature type="binding site" evidence="5">
    <location>
        <position position="39"/>
    </location>
    <ligand>
        <name>a divalent metal cation</name>
        <dbReference type="ChEBI" id="CHEBI:60240"/>
    </ligand>
</feature>
<dbReference type="SUPFAM" id="SSF64167">
    <property type="entry name" value="SurE-like"/>
    <property type="match status" value="1"/>
</dbReference>
<dbReference type="EMBL" id="NPBS01000119">
    <property type="protein sequence ID" value="PAF24222.1"/>
    <property type="molecule type" value="Genomic_DNA"/>
</dbReference>
<dbReference type="InterPro" id="IPR036523">
    <property type="entry name" value="SurE-like_sf"/>
</dbReference>
<evidence type="ECO:0000259" key="6">
    <source>
        <dbReference type="Pfam" id="PF01975"/>
    </source>
</evidence>
<evidence type="ECO:0000313" key="7">
    <source>
        <dbReference type="EMBL" id="PAF24222.1"/>
    </source>
</evidence>
<dbReference type="NCBIfam" id="TIGR00087">
    <property type="entry name" value="surE"/>
    <property type="match status" value="1"/>
</dbReference>
<comment type="similarity">
    <text evidence="2 5">Belongs to the SurE nucleotidase family.</text>
</comment>
<comment type="function">
    <text evidence="5">Nucleotidase that shows phosphatase activity on nucleoside 5'-monophosphates.</text>
</comment>
<dbReference type="Pfam" id="PF01975">
    <property type="entry name" value="SurE"/>
    <property type="match status" value="1"/>
</dbReference>
<evidence type="ECO:0000256" key="2">
    <source>
        <dbReference type="ARBA" id="ARBA00011062"/>
    </source>
</evidence>
<dbReference type="InterPro" id="IPR002828">
    <property type="entry name" value="SurE-like_Pase/nucleotidase"/>
</dbReference>
<comment type="caution">
    <text evidence="7">The sequence shown here is derived from an EMBL/GenBank/DDBJ whole genome shotgun (WGS) entry which is preliminary data.</text>
</comment>
<dbReference type="Gene3D" id="3.40.1210.10">
    <property type="entry name" value="Survival protein SurE-like phosphatase/nucleotidase"/>
    <property type="match status" value="1"/>
</dbReference>
<comment type="cofactor">
    <cofactor evidence="5">
        <name>a divalent metal cation</name>
        <dbReference type="ChEBI" id="CHEBI:60240"/>
    </cofactor>
    <text evidence="5">Binds 1 divalent metal cation per subunit.</text>
</comment>
<gene>
    <name evidence="5 7" type="primary">surE</name>
    <name evidence="7" type="ORF">CHH61_19765</name>
</gene>
<dbReference type="HAMAP" id="MF_00060">
    <property type="entry name" value="SurE"/>
    <property type="match status" value="1"/>
</dbReference>
<evidence type="ECO:0000313" key="8">
    <source>
        <dbReference type="Proteomes" id="UP000216133"/>
    </source>
</evidence>
<dbReference type="Proteomes" id="UP000216133">
    <property type="component" value="Unassembled WGS sequence"/>
</dbReference>
<keyword evidence="5" id="KW-0963">Cytoplasm</keyword>
<dbReference type="AlphaFoldDB" id="A0A268RVF0"/>
<feature type="domain" description="Survival protein SurE-like phosphatase/nucleotidase" evidence="6">
    <location>
        <begin position="4"/>
        <end position="183"/>
    </location>
</feature>
<keyword evidence="3 5" id="KW-0479">Metal-binding</keyword>
<dbReference type="GO" id="GO:0005737">
    <property type="term" value="C:cytoplasm"/>
    <property type="evidence" value="ECO:0007669"/>
    <property type="project" value="UniProtKB-SubCell"/>
</dbReference>
<feature type="binding site" evidence="5">
    <location>
        <position position="9"/>
    </location>
    <ligand>
        <name>a divalent metal cation</name>
        <dbReference type="ChEBI" id="CHEBI:60240"/>
    </ligand>
</feature>
<comment type="catalytic activity">
    <reaction evidence="1 5">
        <text>a ribonucleoside 5'-phosphate + H2O = a ribonucleoside + phosphate</text>
        <dbReference type="Rhea" id="RHEA:12484"/>
        <dbReference type="ChEBI" id="CHEBI:15377"/>
        <dbReference type="ChEBI" id="CHEBI:18254"/>
        <dbReference type="ChEBI" id="CHEBI:43474"/>
        <dbReference type="ChEBI" id="CHEBI:58043"/>
        <dbReference type="EC" id="3.1.3.5"/>
    </reaction>
</comment>
<dbReference type="PANTHER" id="PTHR30457:SF0">
    <property type="entry name" value="PHOSPHATASE, PUTATIVE (AFU_ORTHOLOGUE AFUA_4G01070)-RELATED"/>
    <property type="match status" value="1"/>
</dbReference>
<protein>
    <recommendedName>
        <fullName evidence="5">5'-nucleotidase SurE</fullName>
        <ecNumber evidence="5">3.1.3.5</ecNumber>
    </recommendedName>
    <alternativeName>
        <fullName evidence="5">Nucleoside 5'-monophosphate phosphohydrolase</fullName>
    </alternativeName>
</protein>
<dbReference type="EC" id="3.1.3.5" evidence="5"/>
<dbReference type="GO" id="GO:0046872">
    <property type="term" value="F:metal ion binding"/>
    <property type="evidence" value="ECO:0007669"/>
    <property type="project" value="UniProtKB-UniRule"/>
</dbReference>